<dbReference type="Pfam" id="PF04325">
    <property type="entry name" value="DUF465"/>
    <property type="match status" value="1"/>
</dbReference>
<protein>
    <submittedName>
        <fullName evidence="1">DUF465 domain-containing protein</fullName>
    </submittedName>
</protein>
<organism evidence="1 2">
    <name type="scientific">Sneathiella chungangensis</name>
    <dbReference type="NCBI Taxonomy" id="1418234"/>
    <lineage>
        <taxon>Bacteria</taxon>
        <taxon>Pseudomonadati</taxon>
        <taxon>Pseudomonadota</taxon>
        <taxon>Alphaproteobacteria</taxon>
        <taxon>Sneathiellales</taxon>
        <taxon>Sneathiellaceae</taxon>
        <taxon>Sneathiella</taxon>
    </lineage>
</organism>
<accession>A0A845MJD3</accession>
<dbReference type="EMBL" id="WTVA01000015">
    <property type="protein sequence ID" value="MZR23775.1"/>
    <property type="molecule type" value="Genomic_DNA"/>
</dbReference>
<comment type="caution">
    <text evidence="1">The sequence shown here is derived from an EMBL/GenBank/DDBJ whole genome shotgun (WGS) entry which is preliminary data.</text>
</comment>
<dbReference type="AlphaFoldDB" id="A0A845MJD3"/>
<evidence type="ECO:0000313" key="1">
    <source>
        <dbReference type="EMBL" id="MZR23775.1"/>
    </source>
</evidence>
<dbReference type="OrthoDB" id="1263265at2"/>
<sequence>MSHVPHELAEEFPDAKDQIHELTQSDAHFVKLADEYHTVNREIHRIETNVAPADEGYEKQLRRQRLALKDQISTYLS</sequence>
<reference evidence="1 2" key="1">
    <citation type="journal article" date="2014" name="Int. J. Syst. Evol. Microbiol.">
        <title>Sneathiella chungangensis sp. nov., isolated from a marine sand, and emended description of the genus Sneathiella.</title>
        <authorList>
            <person name="Siamphan C."/>
            <person name="Kim H."/>
            <person name="Lee J.S."/>
            <person name="Kim W."/>
        </authorList>
    </citation>
    <scope>NUCLEOTIDE SEQUENCE [LARGE SCALE GENOMIC DNA]</scope>
    <source>
        <strain evidence="1 2">KCTC 32476</strain>
    </source>
</reference>
<keyword evidence="2" id="KW-1185">Reference proteome</keyword>
<dbReference type="Gene3D" id="6.10.280.50">
    <property type="match status" value="1"/>
</dbReference>
<dbReference type="RefSeq" id="WP_161340207.1">
    <property type="nucleotide sequence ID" value="NZ_JBHSDG010000003.1"/>
</dbReference>
<proteinExistence type="predicted"/>
<evidence type="ECO:0000313" key="2">
    <source>
        <dbReference type="Proteomes" id="UP000445696"/>
    </source>
</evidence>
<dbReference type="Proteomes" id="UP000445696">
    <property type="component" value="Unassembled WGS sequence"/>
</dbReference>
<dbReference type="InterPro" id="IPR007420">
    <property type="entry name" value="DUF465"/>
</dbReference>
<gene>
    <name evidence="1" type="ORF">GQF03_15665</name>
</gene>
<name>A0A845MJD3_9PROT</name>
<dbReference type="InterPro" id="IPR038444">
    <property type="entry name" value="DUF465_sf"/>
</dbReference>